<gene>
    <name evidence="13" type="ORF">MCOR_49785</name>
</gene>
<keyword evidence="9 11" id="KW-0739">Sodium transport</keyword>
<dbReference type="GO" id="GO:0005886">
    <property type="term" value="C:plasma membrane"/>
    <property type="evidence" value="ECO:0007669"/>
    <property type="project" value="TreeGrafter"/>
</dbReference>
<evidence type="ECO:0000256" key="9">
    <source>
        <dbReference type="ARBA" id="ARBA00023201"/>
    </source>
</evidence>
<keyword evidence="14" id="KW-1185">Reference proteome</keyword>
<keyword evidence="5 12" id="KW-1133">Transmembrane helix</keyword>
<dbReference type="OrthoDB" id="5989449at2759"/>
<dbReference type="GO" id="GO:0015280">
    <property type="term" value="F:ligand-gated sodium channel activity"/>
    <property type="evidence" value="ECO:0007669"/>
    <property type="project" value="TreeGrafter"/>
</dbReference>
<dbReference type="AlphaFoldDB" id="A0A6J8EA65"/>
<evidence type="ECO:0000256" key="8">
    <source>
        <dbReference type="ARBA" id="ARBA00023136"/>
    </source>
</evidence>
<keyword evidence="8 12" id="KW-0472">Membrane</keyword>
<dbReference type="InterPro" id="IPR001873">
    <property type="entry name" value="ENaC"/>
</dbReference>
<name>A0A6J8EA65_MYTCO</name>
<dbReference type="Gene3D" id="2.60.470.10">
    <property type="entry name" value="Acid-sensing ion channels like domains"/>
    <property type="match status" value="1"/>
</dbReference>
<evidence type="ECO:0000256" key="5">
    <source>
        <dbReference type="ARBA" id="ARBA00022989"/>
    </source>
</evidence>
<feature type="transmembrane region" description="Helical" evidence="12">
    <location>
        <begin position="71"/>
        <end position="98"/>
    </location>
</feature>
<evidence type="ECO:0000256" key="7">
    <source>
        <dbReference type="ARBA" id="ARBA00023065"/>
    </source>
</evidence>
<organism evidence="13 14">
    <name type="scientific">Mytilus coruscus</name>
    <name type="common">Sea mussel</name>
    <dbReference type="NCBI Taxonomy" id="42192"/>
    <lineage>
        <taxon>Eukaryota</taxon>
        <taxon>Metazoa</taxon>
        <taxon>Spiralia</taxon>
        <taxon>Lophotrochozoa</taxon>
        <taxon>Mollusca</taxon>
        <taxon>Bivalvia</taxon>
        <taxon>Autobranchia</taxon>
        <taxon>Pteriomorphia</taxon>
        <taxon>Mytilida</taxon>
        <taxon>Mytiloidea</taxon>
        <taxon>Mytilidae</taxon>
        <taxon>Mytilinae</taxon>
        <taxon>Mytilus</taxon>
    </lineage>
</organism>
<evidence type="ECO:0000313" key="14">
    <source>
        <dbReference type="Proteomes" id="UP000507470"/>
    </source>
</evidence>
<keyword evidence="3 11" id="KW-0894">Sodium channel</keyword>
<keyword evidence="7 11" id="KW-0406">Ion transport</keyword>
<evidence type="ECO:0000256" key="1">
    <source>
        <dbReference type="ARBA" id="ARBA00004141"/>
    </source>
</evidence>
<keyword evidence="2 11" id="KW-0813">Transport</keyword>
<evidence type="ECO:0000256" key="4">
    <source>
        <dbReference type="ARBA" id="ARBA00022692"/>
    </source>
</evidence>
<sequence>MDQLARKSNEDILSRTPSIVWPSDVIKNDATTHNNSDSNQILKHALTDIASRSTVHGISNIVSSKSIYTRLVWILAFLACLGLVVYQLVNIFVLYMSFPTKTTYGLDRHFEFPSVTVCNNGFAEYDYSHAHLVENMLVSCKYAHINGSCETPSSYVSSKYGTCFTYNPPDYLARLSGLQGGITLELNLETHKQTNGIEYGMRYTVHDKNTFPFPFEDGVTVSGGDVGYIAINSRQIQRLGGDYGKCQNDIQIFGRIYTAKLCWENLLYNECSCVDPDLDSLLWQVGNVTGSYCYNKIIRVKTHIR</sequence>
<dbReference type="PANTHER" id="PTHR11690:SF248">
    <property type="entry name" value="PICKPOCKET 17, ISOFORM A"/>
    <property type="match status" value="1"/>
</dbReference>
<accession>A0A6J8EA65</accession>
<keyword evidence="10 11" id="KW-0407">Ion channel</keyword>
<proteinExistence type="inferred from homology"/>
<evidence type="ECO:0000256" key="2">
    <source>
        <dbReference type="ARBA" id="ARBA00022448"/>
    </source>
</evidence>
<comment type="similarity">
    <text evidence="11">Belongs to the amiloride-sensitive sodium channel (TC 1.A.6) family.</text>
</comment>
<evidence type="ECO:0000256" key="11">
    <source>
        <dbReference type="RuleBase" id="RU000679"/>
    </source>
</evidence>
<evidence type="ECO:0000256" key="12">
    <source>
        <dbReference type="SAM" id="Phobius"/>
    </source>
</evidence>
<evidence type="ECO:0008006" key="15">
    <source>
        <dbReference type="Google" id="ProtNLM"/>
    </source>
</evidence>
<evidence type="ECO:0000256" key="3">
    <source>
        <dbReference type="ARBA" id="ARBA00022461"/>
    </source>
</evidence>
<keyword evidence="4 11" id="KW-0812">Transmembrane</keyword>
<keyword evidence="6" id="KW-0915">Sodium</keyword>
<evidence type="ECO:0000313" key="13">
    <source>
        <dbReference type="EMBL" id="CAC5417257.1"/>
    </source>
</evidence>
<comment type="subcellular location">
    <subcellularLocation>
        <location evidence="1">Membrane</location>
        <topology evidence="1">Multi-pass membrane protein</topology>
    </subcellularLocation>
</comment>
<evidence type="ECO:0000256" key="10">
    <source>
        <dbReference type="ARBA" id="ARBA00023303"/>
    </source>
</evidence>
<dbReference type="EMBL" id="CACVKT020008734">
    <property type="protein sequence ID" value="CAC5417257.1"/>
    <property type="molecule type" value="Genomic_DNA"/>
</dbReference>
<dbReference type="Pfam" id="PF00858">
    <property type="entry name" value="ASC"/>
    <property type="match status" value="2"/>
</dbReference>
<protein>
    <recommendedName>
        <fullName evidence="15">SCNN1B</fullName>
    </recommendedName>
</protein>
<dbReference type="Proteomes" id="UP000507470">
    <property type="component" value="Unassembled WGS sequence"/>
</dbReference>
<dbReference type="PANTHER" id="PTHR11690">
    <property type="entry name" value="AMILORIDE-SENSITIVE SODIUM CHANNEL-RELATED"/>
    <property type="match status" value="1"/>
</dbReference>
<reference evidence="13 14" key="1">
    <citation type="submission" date="2020-06" db="EMBL/GenBank/DDBJ databases">
        <authorList>
            <person name="Li R."/>
            <person name="Bekaert M."/>
        </authorList>
    </citation>
    <scope>NUCLEOTIDE SEQUENCE [LARGE SCALE GENOMIC DNA]</scope>
    <source>
        <strain evidence="14">wild</strain>
    </source>
</reference>
<evidence type="ECO:0000256" key="6">
    <source>
        <dbReference type="ARBA" id="ARBA00023053"/>
    </source>
</evidence>